<name>A0A8X6QIT0_NEPPI</name>
<dbReference type="OrthoDB" id="5419617at2759"/>
<dbReference type="AlphaFoldDB" id="A0A8X6QIT0"/>
<comment type="caution">
    <text evidence="1">The sequence shown here is derived from an EMBL/GenBank/DDBJ whole genome shotgun (WGS) entry which is preliminary data.</text>
</comment>
<proteinExistence type="predicted"/>
<protein>
    <submittedName>
        <fullName evidence="1">Uncharacterized protein</fullName>
    </submittedName>
</protein>
<gene>
    <name evidence="1" type="ORF">NPIL_83881</name>
</gene>
<organism evidence="1 2">
    <name type="scientific">Nephila pilipes</name>
    <name type="common">Giant wood spider</name>
    <name type="synonym">Nephila maculata</name>
    <dbReference type="NCBI Taxonomy" id="299642"/>
    <lineage>
        <taxon>Eukaryota</taxon>
        <taxon>Metazoa</taxon>
        <taxon>Ecdysozoa</taxon>
        <taxon>Arthropoda</taxon>
        <taxon>Chelicerata</taxon>
        <taxon>Arachnida</taxon>
        <taxon>Araneae</taxon>
        <taxon>Araneomorphae</taxon>
        <taxon>Entelegynae</taxon>
        <taxon>Araneoidea</taxon>
        <taxon>Nephilidae</taxon>
        <taxon>Nephila</taxon>
    </lineage>
</organism>
<dbReference type="Proteomes" id="UP000887013">
    <property type="component" value="Unassembled WGS sequence"/>
</dbReference>
<evidence type="ECO:0000313" key="2">
    <source>
        <dbReference type="Proteomes" id="UP000887013"/>
    </source>
</evidence>
<evidence type="ECO:0000313" key="1">
    <source>
        <dbReference type="EMBL" id="GFU21199.1"/>
    </source>
</evidence>
<sequence>MTSHDCLGEHITRTGVLDINVCPICKSGIMNSDPLLDCTRPDRVAEEQGDHLTLNRKARDLMDLLWMPAFSLFLDPYDCLLHFYSSLIVL</sequence>
<reference evidence="1" key="1">
    <citation type="submission" date="2020-08" db="EMBL/GenBank/DDBJ databases">
        <title>Multicomponent nature underlies the extraordinary mechanical properties of spider dragline silk.</title>
        <authorList>
            <person name="Kono N."/>
            <person name="Nakamura H."/>
            <person name="Mori M."/>
            <person name="Yoshida Y."/>
            <person name="Ohtoshi R."/>
            <person name="Malay A.D."/>
            <person name="Moran D.A.P."/>
            <person name="Tomita M."/>
            <person name="Numata K."/>
            <person name="Arakawa K."/>
        </authorList>
    </citation>
    <scope>NUCLEOTIDE SEQUENCE</scope>
</reference>
<accession>A0A8X6QIT0</accession>
<keyword evidence="2" id="KW-1185">Reference proteome</keyword>
<dbReference type="EMBL" id="BMAW01127463">
    <property type="protein sequence ID" value="GFU21199.1"/>
    <property type="molecule type" value="Genomic_DNA"/>
</dbReference>